<accession>A0AAD6ZSK7</accession>
<organism evidence="1 2">
    <name type="scientific">Mycena albidolilacea</name>
    <dbReference type="NCBI Taxonomy" id="1033008"/>
    <lineage>
        <taxon>Eukaryota</taxon>
        <taxon>Fungi</taxon>
        <taxon>Dikarya</taxon>
        <taxon>Basidiomycota</taxon>
        <taxon>Agaricomycotina</taxon>
        <taxon>Agaricomycetes</taxon>
        <taxon>Agaricomycetidae</taxon>
        <taxon>Agaricales</taxon>
        <taxon>Marasmiineae</taxon>
        <taxon>Mycenaceae</taxon>
        <taxon>Mycena</taxon>
    </lineage>
</organism>
<dbReference type="AlphaFoldDB" id="A0AAD6ZSK7"/>
<evidence type="ECO:0000313" key="2">
    <source>
        <dbReference type="Proteomes" id="UP001218218"/>
    </source>
</evidence>
<reference evidence="1" key="1">
    <citation type="submission" date="2023-03" db="EMBL/GenBank/DDBJ databases">
        <title>Massive genome expansion in bonnet fungi (Mycena s.s.) driven by repeated elements and novel gene families across ecological guilds.</title>
        <authorList>
            <consortium name="Lawrence Berkeley National Laboratory"/>
            <person name="Harder C.B."/>
            <person name="Miyauchi S."/>
            <person name="Viragh M."/>
            <person name="Kuo A."/>
            <person name="Thoen E."/>
            <person name="Andreopoulos B."/>
            <person name="Lu D."/>
            <person name="Skrede I."/>
            <person name="Drula E."/>
            <person name="Henrissat B."/>
            <person name="Morin E."/>
            <person name="Kohler A."/>
            <person name="Barry K."/>
            <person name="LaButti K."/>
            <person name="Morin E."/>
            <person name="Salamov A."/>
            <person name="Lipzen A."/>
            <person name="Mereny Z."/>
            <person name="Hegedus B."/>
            <person name="Baldrian P."/>
            <person name="Stursova M."/>
            <person name="Weitz H."/>
            <person name="Taylor A."/>
            <person name="Grigoriev I.V."/>
            <person name="Nagy L.G."/>
            <person name="Martin F."/>
            <person name="Kauserud H."/>
        </authorList>
    </citation>
    <scope>NUCLEOTIDE SEQUENCE</scope>
    <source>
        <strain evidence="1">CBHHK002</strain>
    </source>
</reference>
<sequence length="109" mass="12437">MSYAPPPNTPAQRTLYSTLVPNSSPYFRPKQVSVRKEPQLRHLLLVVPVTLRRMMNATPPAIAPPYQCTFLAAHSMVRRPRLSSLFHPRHSNPTAMNQEHARCLLYCTD</sequence>
<dbReference type="Proteomes" id="UP001218218">
    <property type="component" value="Unassembled WGS sequence"/>
</dbReference>
<keyword evidence="2" id="KW-1185">Reference proteome</keyword>
<gene>
    <name evidence="1" type="ORF">DFH08DRAFT_964343</name>
</gene>
<evidence type="ECO:0000313" key="1">
    <source>
        <dbReference type="EMBL" id="KAJ7337341.1"/>
    </source>
</evidence>
<comment type="caution">
    <text evidence="1">The sequence shown here is derived from an EMBL/GenBank/DDBJ whole genome shotgun (WGS) entry which is preliminary data.</text>
</comment>
<protein>
    <submittedName>
        <fullName evidence="1">Uncharacterized protein</fullName>
    </submittedName>
</protein>
<dbReference type="EMBL" id="JARIHO010000029">
    <property type="protein sequence ID" value="KAJ7337341.1"/>
    <property type="molecule type" value="Genomic_DNA"/>
</dbReference>
<proteinExistence type="predicted"/>
<name>A0AAD6ZSK7_9AGAR</name>